<evidence type="ECO:0000256" key="1">
    <source>
        <dbReference type="ARBA" id="ARBA00004613"/>
    </source>
</evidence>
<dbReference type="GeneID" id="106476209"/>
<keyword evidence="4" id="KW-0964">Secreted</keyword>
<dbReference type="Pfam" id="PF05806">
    <property type="entry name" value="Noggin"/>
    <property type="match status" value="1"/>
</dbReference>
<keyword evidence="6" id="KW-1185">Reference proteome</keyword>
<sequence>MTVAVFWIFYRNDSGDVSRVQKKQYFLRQDMGRLNSTSNILRLLLATVILACVARGDQRTRHEPPGRLRPKPSQDLPIIGLIESTDKKYDPLPEDLNYLKLRNLMGKNFDPECMSHYRPIESIKHPNGTLEHITFKGNNRGRLRRRRRMPSKIKDLKLHSLTLPDGTKLRLKFGKKIRRKFKKMLWVFTYCPVVRTWRNLGIRFWPQWIREGMCYQKSSCSFPPGMSCKPRNSVKKTLLRWHCQNWEKRHVCRWIPVIYPVITECQCSC</sequence>
<gene>
    <name evidence="7" type="primary">LOC106476209</name>
</gene>
<dbReference type="SUPFAM" id="SSF57501">
    <property type="entry name" value="Cystine-knot cytokines"/>
    <property type="match status" value="1"/>
</dbReference>
<proteinExistence type="inferred from homology"/>
<evidence type="ECO:0000256" key="5">
    <source>
        <dbReference type="ARBA" id="ARBA00022729"/>
    </source>
</evidence>
<dbReference type="Gene3D" id="2.10.90.10">
    <property type="entry name" value="Cystine-knot cytokines"/>
    <property type="match status" value="1"/>
</dbReference>
<evidence type="ECO:0000313" key="7">
    <source>
        <dbReference type="RefSeq" id="XP_013792329.1"/>
    </source>
</evidence>
<dbReference type="PIRSF" id="PIRSF008129">
    <property type="entry name" value="Noggin"/>
    <property type="match status" value="1"/>
</dbReference>
<reference evidence="7" key="1">
    <citation type="submission" date="2025-08" db="UniProtKB">
        <authorList>
            <consortium name="RefSeq"/>
        </authorList>
    </citation>
    <scope>IDENTIFICATION</scope>
    <source>
        <tissue evidence="7">Muscle</tissue>
    </source>
</reference>
<dbReference type="InterPro" id="IPR008717">
    <property type="entry name" value="Noggin"/>
</dbReference>
<evidence type="ECO:0000256" key="2">
    <source>
        <dbReference type="ARBA" id="ARBA00007480"/>
    </source>
</evidence>
<name>A0ABM1C0Y9_LIMPO</name>
<dbReference type="Gene3D" id="1.10.287.520">
    <property type="entry name" value="Helix hairpin bin"/>
    <property type="match status" value="1"/>
</dbReference>
<dbReference type="RefSeq" id="XP_013792329.1">
    <property type="nucleotide sequence ID" value="XM_013936875.2"/>
</dbReference>
<evidence type="ECO:0000256" key="4">
    <source>
        <dbReference type="ARBA" id="ARBA00022525"/>
    </source>
</evidence>
<keyword evidence="3" id="KW-0217">Developmental protein</keyword>
<organism evidence="6 7">
    <name type="scientific">Limulus polyphemus</name>
    <name type="common">Atlantic horseshoe crab</name>
    <dbReference type="NCBI Taxonomy" id="6850"/>
    <lineage>
        <taxon>Eukaryota</taxon>
        <taxon>Metazoa</taxon>
        <taxon>Ecdysozoa</taxon>
        <taxon>Arthropoda</taxon>
        <taxon>Chelicerata</taxon>
        <taxon>Merostomata</taxon>
        <taxon>Xiphosura</taxon>
        <taxon>Limulidae</taxon>
        <taxon>Limulus</taxon>
    </lineage>
</organism>
<dbReference type="PANTHER" id="PTHR10494:SF6">
    <property type="entry name" value="NOGGIN"/>
    <property type="match status" value="1"/>
</dbReference>
<protein>
    <submittedName>
        <fullName evidence="7">Noggin-2-like</fullName>
    </submittedName>
</protein>
<evidence type="ECO:0000256" key="3">
    <source>
        <dbReference type="ARBA" id="ARBA00022473"/>
    </source>
</evidence>
<dbReference type="InterPro" id="IPR029034">
    <property type="entry name" value="Cystine-knot_cytokine"/>
</dbReference>
<evidence type="ECO:0000313" key="6">
    <source>
        <dbReference type="Proteomes" id="UP000694941"/>
    </source>
</evidence>
<accession>A0ABM1C0Y9</accession>
<dbReference type="PANTHER" id="PTHR10494">
    <property type="entry name" value="BONE MORPHOGENETIC PROTEIN INHIBITOR, NOGGIN"/>
    <property type="match status" value="1"/>
</dbReference>
<comment type="subcellular location">
    <subcellularLocation>
        <location evidence="1">Secreted</location>
    </subcellularLocation>
</comment>
<comment type="similarity">
    <text evidence="2">Belongs to the noggin family.</text>
</comment>
<keyword evidence="5" id="KW-0732">Signal</keyword>
<dbReference type="Proteomes" id="UP000694941">
    <property type="component" value="Unplaced"/>
</dbReference>